<gene>
    <name evidence="3" type="ORF">PHYBLDRAFT_63258</name>
</gene>
<evidence type="ECO:0000256" key="1">
    <source>
        <dbReference type="SAM" id="MobiDB-lite"/>
    </source>
</evidence>
<sequence>MGMKSLSLTQKLQGISQDYDYGIVPGSSTIFMRDEVNGIARLDLTLLEGVMVIIEVCDQGYKLCSYISLSATPSAFQAGEAIKEHVEVPFESMDNLLMTISPAFRERLERVLFDKLQDIHSDPSLPVTHSPTPHSSSSTKLQDSFDDINDWIH</sequence>
<dbReference type="Proteomes" id="UP000077315">
    <property type="component" value="Unassembled WGS sequence"/>
</dbReference>
<dbReference type="GeneID" id="29001999"/>
<protein>
    <recommendedName>
        <fullName evidence="2">GSKIP domain-containing protein</fullName>
    </recommendedName>
</protein>
<dbReference type="EMBL" id="KV440975">
    <property type="protein sequence ID" value="OAD76533.1"/>
    <property type="molecule type" value="Genomic_DNA"/>
</dbReference>
<name>A0A162UNA7_PHYB8</name>
<evidence type="ECO:0000259" key="2">
    <source>
        <dbReference type="Pfam" id="PF05303"/>
    </source>
</evidence>
<dbReference type="InParanoid" id="A0A162UNA7"/>
<evidence type="ECO:0000313" key="3">
    <source>
        <dbReference type="EMBL" id="OAD76533.1"/>
    </source>
</evidence>
<dbReference type="RefSeq" id="XP_018294573.1">
    <property type="nucleotide sequence ID" value="XM_018441093.1"/>
</dbReference>
<dbReference type="Gene3D" id="3.30.2280.10">
    <property type="entry name" value="Hypothetical protein (hspc210)"/>
    <property type="match status" value="1"/>
</dbReference>
<dbReference type="InterPro" id="IPR007967">
    <property type="entry name" value="GSKIP_dom"/>
</dbReference>
<dbReference type="VEuPathDB" id="FungiDB:PHYBLDRAFT_63258"/>
<dbReference type="InterPro" id="IPR023231">
    <property type="entry name" value="GSKIP_dom_sf"/>
</dbReference>
<dbReference type="Pfam" id="PF05303">
    <property type="entry name" value="GSKIP_dom"/>
    <property type="match status" value="1"/>
</dbReference>
<dbReference type="AlphaFoldDB" id="A0A162UNA7"/>
<proteinExistence type="predicted"/>
<dbReference type="OrthoDB" id="5804279at2759"/>
<accession>A0A162UNA7</accession>
<organism evidence="3 4">
    <name type="scientific">Phycomyces blakesleeanus (strain ATCC 8743b / DSM 1359 / FGSC 10004 / NBRC 33097 / NRRL 1555)</name>
    <dbReference type="NCBI Taxonomy" id="763407"/>
    <lineage>
        <taxon>Eukaryota</taxon>
        <taxon>Fungi</taxon>
        <taxon>Fungi incertae sedis</taxon>
        <taxon>Mucoromycota</taxon>
        <taxon>Mucoromycotina</taxon>
        <taxon>Mucoromycetes</taxon>
        <taxon>Mucorales</taxon>
        <taxon>Phycomycetaceae</taxon>
        <taxon>Phycomyces</taxon>
    </lineage>
</organism>
<dbReference type="SUPFAM" id="SSF103107">
    <property type="entry name" value="Hypothetical protein c14orf129, hspc210"/>
    <property type="match status" value="1"/>
</dbReference>
<feature type="domain" description="GSKIP" evidence="2">
    <location>
        <begin position="35"/>
        <end position="118"/>
    </location>
</feature>
<feature type="compositionally biased region" description="Low complexity" evidence="1">
    <location>
        <begin position="123"/>
        <end position="139"/>
    </location>
</feature>
<feature type="region of interest" description="Disordered" evidence="1">
    <location>
        <begin position="123"/>
        <end position="142"/>
    </location>
</feature>
<reference evidence="4" key="1">
    <citation type="submission" date="2015-06" db="EMBL/GenBank/DDBJ databases">
        <title>Expansion of signal transduction pathways in fungi by whole-genome duplication.</title>
        <authorList>
            <consortium name="DOE Joint Genome Institute"/>
            <person name="Corrochano L.M."/>
            <person name="Kuo A."/>
            <person name="Marcet-Houben M."/>
            <person name="Polaino S."/>
            <person name="Salamov A."/>
            <person name="Villalobos J.M."/>
            <person name="Alvarez M.I."/>
            <person name="Avalos J."/>
            <person name="Benito E.P."/>
            <person name="Benoit I."/>
            <person name="Burger G."/>
            <person name="Camino L.P."/>
            <person name="Canovas D."/>
            <person name="Cerda-Olmedo E."/>
            <person name="Cheng J.-F."/>
            <person name="Dominguez A."/>
            <person name="Elias M."/>
            <person name="Eslava A.P."/>
            <person name="Glaser F."/>
            <person name="Grimwood J."/>
            <person name="Gutierrez G."/>
            <person name="Heitman J."/>
            <person name="Henrissat B."/>
            <person name="Iturriaga E.A."/>
            <person name="Lang B.F."/>
            <person name="Lavin J.L."/>
            <person name="Lee S."/>
            <person name="Li W."/>
            <person name="Lindquist E."/>
            <person name="Lopez-Garcia S."/>
            <person name="Luque E.M."/>
            <person name="Marcos A.T."/>
            <person name="Martin J."/>
            <person name="McCluskey K."/>
            <person name="Medina H.R."/>
            <person name="Miralles-Duran A."/>
            <person name="Miyazaki A."/>
            <person name="Munoz-Torres E."/>
            <person name="Oguiza J.A."/>
            <person name="Ohm R."/>
            <person name="Olmedo M."/>
            <person name="Orejas M."/>
            <person name="Ortiz-Castellanos L."/>
            <person name="Pisabarro A.G."/>
            <person name="Rodriguez-Romero J."/>
            <person name="Ruiz-Herrera J."/>
            <person name="Ruiz-Vazquez R."/>
            <person name="Sanz C."/>
            <person name="Schackwitz W."/>
            <person name="Schmutz J."/>
            <person name="Shahriari M."/>
            <person name="Shelest E."/>
            <person name="Silva-Franco F."/>
            <person name="Soanes D."/>
            <person name="Syed K."/>
            <person name="Tagua V.G."/>
            <person name="Talbot N.J."/>
            <person name="Thon M."/>
            <person name="De vries R.P."/>
            <person name="Wiebenga A."/>
            <person name="Yadav J.S."/>
            <person name="Braun E.L."/>
            <person name="Baker S."/>
            <person name="Garre V."/>
            <person name="Horwitz B."/>
            <person name="Torres-Martinez S."/>
            <person name="Idnurm A."/>
            <person name="Herrera-Estrella A."/>
            <person name="Gabaldon T."/>
            <person name="Grigoriev I.V."/>
        </authorList>
    </citation>
    <scope>NUCLEOTIDE SEQUENCE [LARGE SCALE GENOMIC DNA]</scope>
    <source>
        <strain evidence="4">NRRL 1555(-)</strain>
    </source>
</reference>
<evidence type="ECO:0000313" key="4">
    <source>
        <dbReference type="Proteomes" id="UP000077315"/>
    </source>
</evidence>
<keyword evidence="4" id="KW-1185">Reference proteome</keyword>